<dbReference type="RefSeq" id="WP_166827977.1">
    <property type="nucleotide sequence ID" value="NZ_JAAOLX010000008.1"/>
</dbReference>
<accession>A0ABX0KS76</accession>
<comment type="caution">
    <text evidence="2">The sequence shown here is derived from an EMBL/GenBank/DDBJ whole genome shotgun (WGS) entry which is preliminary data.</text>
</comment>
<proteinExistence type="predicted"/>
<sequence>MTTISSSVTTNYSSSVQPVSQGSVAAEPLRVQPQETRDKIKPVAEQVYISKQAQQLYDTYTRSTNNANERYSTDSSADQSGGANAGQVADALKTVQNRQTARALFEYKQQQSIESAPKPEPQEPAKPSTSIQAIA</sequence>
<feature type="compositionally biased region" description="Polar residues" evidence="1">
    <location>
        <begin position="60"/>
        <end position="82"/>
    </location>
</feature>
<protein>
    <submittedName>
        <fullName evidence="2">Uncharacterized protein</fullName>
    </submittedName>
</protein>
<organism evidence="2 3">
    <name type="scientific">Iodobacter violaceini</name>
    <dbReference type="NCBI Taxonomy" id="3044271"/>
    <lineage>
        <taxon>Bacteria</taxon>
        <taxon>Pseudomonadati</taxon>
        <taxon>Pseudomonadota</taxon>
        <taxon>Betaproteobacteria</taxon>
        <taxon>Neisseriales</taxon>
        <taxon>Chitinibacteraceae</taxon>
        <taxon>Iodobacter</taxon>
    </lineage>
</organism>
<reference evidence="2 3" key="1">
    <citation type="submission" date="2020-03" db="EMBL/GenBank/DDBJ databases">
        <title>Draft genome sequence of environmentally isolated violet-colored cultures.</title>
        <authorList>
            <person name="Wilson H.S."/>
        </authorList>
    </citation>
    <scope>NUCLEOTIDE SEQUENCE [LARGE SCALE GENOMIC DNA]</scope>
    <source>
        <strain evidence="2 3">HSC-16F04</strain>
    </source>
</reference>
<dbReference type="EMBL" id="JAAOLX010000008">
    <property type="protein sequence ID" value="NHQ87500.1"/>
    <property type="molecule type" value="Genomic_DNA"/>
</dbReference>
<dbReference type="Proteomes" id="UP000712570">
    <property type="component" value="Unassembled WGS sequence"/>
</dbReference>
<evidence type="ECO:0000256" key="1">
    <source>
        <dbReference type="SAM" id="MobiDB-lite"/>
    </source>
</evidence>
<feature type="region of interest" description="Disordered" evidence="1">
    <location>
        <begin position="60"/>
        <end position="86"/>
    </location>
</feature>
<keyword evidence="3" id="KW-1185">Reference proteome</keyword>
<feature type="region of interest" description="Disordered" evidence="1">
    <location>
        <begin position="108"/>
        <end position="135"/>
    </location>
</feature>
<evidence type="ECO:0000313" key="2">
    <source>
        <dbReference type="EMBL" id="NHQ87500.1"/>
    </source>
</evidence>
<gene>
    <name evidence="2" type="ORF">HA050_15385</name>
</gene>
<feature type="region of interest" description="Disordered" evidence="1">
    <location>
        <begin position="1"/>
        <end position="42"/>
    </location>
</feature>
<name>A0ABX0KS76_9NEIS</name>
<feature type="compositionally biased region" description="Low complexity" evidence="1">
    <location>
        <begin position="1"/>
        <end position="24"/>
    </location>
</feature>
<evidence type="ECO:0000313" key="3">
    <source>
        <dbReference type="Proteomes" id="UP000712570"/>
    </source>
</evidence>